<name>A0A6A3BXB7_HIBSY</name>
<dbReference type="InterPro" id="IPR029000">
    <property type="entry name" value="Cyclophilin-like_dom_sf"/>
</dbReference>
<evidence type="ECO:0000256" key="2">
    <source>
        <dbReference type="SAM" id="SignalP"/>
    </source>
</evidence>
<keyword evidence="1" id="KW-0694">RNA-binding</keyword>
<sequence>MVRRKTVICQFMKMRLRVMLMLMMRTMYHAVLDDREEHDERHAVFQERRKRKEFVVFVGGLEKDATEDDIRKVFSQVGEVVEVRLTMNPQTKKNKGFAFLCFATIDQAKRAFTEPKSPVINGKQCGVTQSQDSDTLFLGNVCRTWTKEAHTGSLPLDATKNVYKSLPFTKLLLGTMDELAFPSPKGIEHLDLWGDSVKWGSDFKLNSSKECCDACKDMCKGDDGPCLCDSWVFCGDKVACGSRFGECWLKKQNDTLEPDQRDSGDMVMWTSGLIFGKGQLCELLTLQESRKCMQGIVKLNTEFGGFHVKLLPCAPYSVFYILELLSLHHCAESRGNSWDPTGNHIEHDIPPEACPTIRRGSIAWVGSGPEFFISLANHNEWRKAYTVFGYVLPKDMEMVEKISQLPTYQMCGARLKCLYWKDLLFSYESYERRNVLEIPSDAKCGHQLKVQHRL</sequence>
<dbReference type="SUPFAM" id="SSF54928">
    <property type="entry name" value="RNA-binding domain, RBD"/>
    <property type="match status" value="1"/>
</dbReference>
<dbReference type="GO" id="GO:0003755">
    <property type="term" value="F:peptidyl-prolyl cis-trans isomerase activity"/>
    <property type="evidence" value="ECO:0007669"/>
    <property type="project" value="InterPro"/>
</dbReference>
<keyword evidence="2" id="KW-0732">Signal</keyword>
<dbReference type="GO" id="GO:0003723">
    <property type="term" value="F:RNA binding"/>
    <property type="evidence" value="ECO:0007669"/>
    <property type="project" value="UniProtKB-UniRule"/>
</dbReference>
<feature type="chain" id="PRO_5025426312" evidence="2">
    <location>
        <begin position="31"/>
        <end position="454"/>
    </location>
</feature>
<dbReference type="AlphaFoldDB" id="A0A6A3BXB7"/>
<dbReference type="Pfam" id="PF00160">
    <property type="entry name" value="Pro_isomerase"/>
    <property type="match status" value="1"/>
</dbReference>
<evidence type="ECO:0000256" key="1">
    <source>
        <dbReference type="PROSITE-ProRule" id="PRU00176"/>
    </source>
</evidence>
<dbReference type="Pfam" id="PF00076">
    <property type="entry name" value="RRM_1"/>
    <property type="match status" value="1"/>
</dbReference>
<protein>
    <submittedName>
        <fullName evidence="4">RNA-binding family protein isoform 1</fullName>
    </submittedName>
</protein>
<dbReference type="InterPro" id="IPR000504">
    <property type="entry name" value="RRM_dom"/>
</dbReference>
<reference evidence="4" key="1">
    <citation type="submission" date="2019-09" db="EMBL/GenBank/DDBJ databases">
        <title>Draft genome information of white flower Hibiscus syriacus.</title>
        <authorList>
            <person name="Kim Y.-M."/>
        </authorList>
    </citation>
    <scope>NUCLEOTIDE SEQUENCE [LARGE SCALE GENOMIC DNA]</scope>
    <source>
        <strain evidence="4">YM2019G1</strain>
    </source>
</reference>
<feature type="signal peptide" evidence="2">
    <location>
        <begin position="1"/>
        <end position="30"/>
    </location>
</feature>
<evidence type="ECO:0000313" key="4">
    <source>
        <dbReference type="EMBL" id="KAE8721245.1"/>
    </source>
</evidence>
<keyword evidence="5" id="KW-1185">Reference proteome</keyword>
<dbReference type="Gene3D" id="2.40.100.10">
    <property type="entry name" value="Cyclophilin-like"/>
    <property type="match status" value="1"/>
</dbReference>
<dbReference type="PROSITE" id="PS50102">
    <property type="entry name" value="RRM"/>
    <property type="match status" value="1"/>
</dbReference>
<dbReference type="SUPFAM" id="SSF50891">
    <property type="entry name" value="Cyclophilin-like"/>
    <property type="match status" value="1"/>
</dbReference>
<dbReference type="Proteomes" id="UP000436088">
    <property type="component" value="Unassembled WGS sequence"/>
</dbReference>
<evidence type="ECO:0000259" key="3">
    <source>
        <dbReference type="PROSITE" id="PS50102"/>
    </source>
</evidence>
<dbReference type="SMART" id="SM00360">
    <property type="entry name" value="RRM"/>
    <property type="match status" value="1"/>
</dbReference>
<feature type="domain" description="RRM" evidence="3">
    <location>
        <begin position="54"/>
        <end position="132"/>
    </location>
</feature>
<dbReference type="InterPro" id="IPR002130">
    <property type="entry name" value="Cyclophilin-type_PPIase_dom"/>
</dbReference>
<organism evidence="4 5">
    <name type="scientific">Hibiscus syriacus</name>
    <name type="common">Rose of Sharon</name>
    <dbReference type="NCBI Taxonomy" id="106335"/>
    <lineage>
        <taxon>Eukaryota</taxon>
        <taxon>Viridiplantae</taxon>
        <taxon>Streptophyta</taxon>
        <taxon>Embryophyta</taxon>
        <taxon>Tracheophyta</taxon>
        <taxon>Spermatophyta</taxon>
        <taxon>Magnoliopsida</taxon>
        <taxon>eudicotyledons</taxon>
        <taxon>Gunneridae</taxon>
        <taxon>Pentapetalae</taxon>
        <taxon>rosids</taxon>
        <taxon>malvids</taxon>
        <taxon>Malvales</taxon>
        <taxon>Malvaceae</taxon>
        <taxon>Malvoideae</taxon>
        <taxon>Hibiscus</taxon>
    </lineage>
</organism>
<accession>A0A6A3BXB7</accession>
<gene>
    <name evidence="4" type="ORF">F3Y22_tig00016563pilonHSYRG00060</name>
</gene>
<dbReference type="EMBL" id="VEPZ02000636">
    <property type="protein sequence ID" value="KAE8721245.1"/>
    <property type="molecule type" value="Genomic_DNA"/>
</dbReference>
<dbReference type="Gene3D" id="3.30.70.330">
    <property type="match status" value="1"/>
</dbReference>
<dbReference type="PANTHER" id="PTHR46873:SF2">
    <property type="entry name" value="PPIASE CYCLOPHILIN-TYPE DOMAIN-CONTAINING PROTEIN"/>
    <property type="match status" value="1"/>
</dbReference>
<dbReference type="InterPro" id="IPR035979">
    <property type="entry name" value="RBD_domain_sf"/>
</dbReference>
<comment type="caution">
    <text evidence="4">The sequence shown here is derived from an EMBL/GenBank/DDBJ whole genome shotgun (WGS) entry which is preliminary data.</text>
</comment>
<dbReference type="PANTHER" id="PTHR46873">
    <property type="entry name" value="EXPRESSED PROTEIN"/>
    <property type="match status" value="1"/>
</dbReference>
<proteinExistence type="predicted"/>
<evidence type="ECO:0000313" key="5">
    <source>
        <dbReference type="Proteomes" id="UP000436088"/>
    </source>
</evidence>
<dbReference type="InterPro" id="IPR012677">
    <property type="entry name" value="Nucleotide-bd_a/b_plait_sf"/>
</dbReference>